<evidence type="ECO:0000259" key="2">
    <source>
        <dbReference type="Pfam" id="PF00535"/>
    </source>
</evidence>
<dbReference type="Proteomes" id="UP000003052">
    <property type="component" value="Unassembled WGS sequence"/>
</dbReference>
<comment type="similarity">
    <text evidence="1">Belongs to the glycosyltransferase 2 family.</text>
</comment>
<dbReference type="PANTHER" id="PTHR22916:SF3">
    <property type="entry name" value="UDP-GLCNAC:BETAGAL BETA-1,3-N-ACETYLGLUCOSAMINYLTRANSFERASE-LIKE PROTEIN 1"/>
    <property type="match status" value="1"/>
</dbReference>
<dbReference type="Gene3D" id="3.90.550.10">
    <property type="entry name" value="Spore Coat Polysaccharide Biosynthesis Protein SpsA, Chain A"/>
    <property type="match status" value="1"/>
</dbReference>
<dbReference type="Pfam" id="PF00535">
    <property type="entry name" value="Glycos_transf_2"/>
    <property type="match status" value="1"/>
</dbReference>
<dbReference type="GO" id="GO:0016758">
    <property type="term" value="F:hexosyltransferase activity"/>
    <property type="evidence" value="ECO:0007669"/>
    <property type="project" value="UniProtKB-ARBA"/>
</dbReference>
<name>E7RG28_9BACL</name>
<keyword evidence="3" id="KW-0808">Transferase</keyword>
<dbReference type="EMBL" id="AEPB01000025">
    <property type="protein sequence ID" value="EGA90035.1"/>
    <property type="molecule type" value="Genomic_DNA"/>
</dbReference>
<dbReference type="PANTHER" id="PTHR22916">
    <property type="entry name" value="GLYCOSYLTRANSFERASE"/>
    <property type="match status" value="1"/>
</dbReference>
<sequence>MGNRIMVSIECNAYNHEDFIAEALDSMLMQKTDFAYEILIHDDASTDRTADIIRSYEQKYPDIVKPIYQTENQYSQDIPFEVFNSERGLGKYIAVCEGDDYWTDPEKLQRQVDYMEAHPECSMCVHAAEKVSAVTKKKVAAVRPSHRDRIFSVEEVIEGGGELFATNSIMYSREKIPGMPDFYLNATIGDYPMVILGALSGTMYYMDRNMAAYRVEVKGSWTDVYLNDISAKQKHLQDVANLLDEVNAHTNFKYDDVISRTKKRNRFYLLLKQLKIKETLKKGYRQFYVKPEFFKRIFKRITI</sequence>
<dbReference type="InterPro" id="IPR029044">
    <property type="entry name" value="Nucleotide-diphossugar_trans"/>
</dbReference>
<dbReference type="RefSeq" id="WP_008430179.1">
    <property type="nucleotide sequence ID" value="NZ_AEPB01000025.1"/>
</dbReference>
<protein>
    <submittedName>
        <fullName evidence="3">Glycosyl transferase family 2</fullName>
    </submittedName>
</protein>
<evidence type="ECO:0000256" key="1">
    <source>
        <dbReference type="ARBA" id="ARBA00006739"/>
    </source>
</evidence>
<feature type="domain" description="Glycosyltransferase 2-like" evidence="2">
    <location>
        <begin position="13"/>
        <end position="131"/>
    </location>
</feature>
<gene>
    <name evidence="3" type="ORF">GPDM_07130</name>
</gene>
<organism evidence="3 4">
    <name type="scientific">Planococcus donghaensis MPA1U2</name>
    <dbReference type="NCBI Taxonomy" id="933115"/>
    <lineage>
        <taxon>Bacteria</taxon>
        <taxon>Bacillati</taxon>
        <taxon>Bacillota</taxon>
        <taxon>Bacilli</taxon>
        <taxon>Bacillales</taxon>
        <taxon>Caryophanaceae</taxon>
        <taxon>Planococcus</taxon>
    </lineage>
</organism>
<dbReference type="InterPro" id="IPR001173">
    <property type="entry name" value="Glyco_trans_2-like"/>
</dbReference>
<accession>E7RG28</accession>
<dbReference type="OrthoDB" id="199095at2"/>
<comment type="caution">
    <text evidence="3">The sequence shown here is derived from an EMBL/GenBank/DDBJ whole genome shotgun (WGS) entry which is preliminary data.</text>
</comment>
<dbReference type="SUPFAM" id="SSF53448">
    <property type="entry name" value="Nucleotide-diphospho-sugar transferases"/>
    <property type="match status" value="1"/>
</dbReference>
<proteinExistence type="inferred from homology"/>
<dbReference type="eggNOG" id="COG0463">
    <property type="taxonomic scope" value="Bacteria"/>
</dbReference>
<evidence type="ECO:0000313" key="3">
    <source>
        <dbReference type="EMBL" id="EGA90035.1"/>
    </source>
</evidence>
<reference evidence="3 4" key="1">
    <citation type="journal article" date="2011" name="J. Bacteriol.">
        <title>The Draft Genome of Planococcus donghaensis MPA1U2 Reveals Nonsporulation Pathways Controlled by a Conserved Spo0A Regulon.</title>
        <authorList>
            <person name="Pearson M.D."/>
            <person name="Noller H.F."/>
        </authorList>
    </citation>
    <scope>NUCLEOTIDE SEQUENCE [LARGE SCALE GENOMIC DNA]</scope>
    <source>
        <strain evidence="3 4">MPA1U2</strain>
    </source>
</reference>
<evidence type="ECO:0000313" key="4">
    <source>
        <dbReference type="Proteomes" id="UP000003052"/>
    </source>
</evidence>
<dbReference type="AlphaFoldDB" id="E7RG28"/>